<keyword evidence="2" id="KW-1185">Reference proteome</keyword>
<dbReference type="Proteomes" id="UP000070256">
    <property type="component" value="Unassembled WGS sequence"/>
</dbReference>
<dbReference type="Gene3D" id="3.10.20.30">
    <property type="match status" value="1"/>
</dbReference>
<dbReference type="InterPro" id="IPR012675">
    <property type="entry name" value="Beta-grasp_dom_sf"/>
</dbReference>
<protein>
    <submittedName>
        <fullName evidence="1">Uncharacterized protein</fullName>
    </submittedName>
</protein>
<accession>A0A133VP53</accession>
<proteinExistence type="predicted"/>
<reference evidence="1 2" key="1">
    <citation type="journal article" date="2016" name="Sci. Rep.">
        <title>Metabolic traits of an uncultured archaeal lineage -MSBL1- from brine pools of the Red Sea.</title>
        <authorList>
            <person name="Mwirichia R."/>
            <person name="Alam I."/>
            <person name="Rashid M."/>
            <person name="Vinu M."/>
            <person name="Ba-Alawi W."/>
            <person name="Anthony Kamau A."/>
            <person name="Kamanda Ngugi D."/>
            <person name="Goker M."/>
            <person name="Klenk H.P."/>
            <person name="Bajic V."/>
            <person name="Stingl U."/>
        </authorList>
    </citation>
    <scope>NUCLEOTIDE SEQUENCE [LARGE SCALE GENOMIC DNA]</scope>
    <source>
        <strain evidence="1">SCGC-AAA385D11</strain>
    </source>
</reference>
<name>A0A133VP53_9EURY</name>
<evidence type="ECO:0000313" key="2">
    <source>
        <dbReference type="Proteomes" id="UP000070256"/>
    </source>
</evidence>
<sequence length="93" mass="10373">MEVTIRICECLHEEAGTDLIKVPIGDRETVDTLLIKLGRRSPSLIETVLDPRTGGLKEDFDILLNGRSIQSIRGIHTKLKNKDELTISSSETE</sequence>
<comment type="caution">
    <text evidence="1">The sequence shown here is derived from an EMBL/GenBank/DDBJ whole genome shotgun (WGS) entry which is preliminary data.</text>
</comment>
<evidence type="ECO:0000313" key="1">
    <source>
        <dbReference type="EMBL" id="KXB08226.1"/>
    </source>
</evidence>
<gene>
    <name evidence="1" type="ORF">AKJ58_00535</name>
</gene>
<dbReference type="InterPro" id="IPR016155">
    <property type="entry name" value="Mopterin_synth/thiamin_S_b"/>
</dbReference>
<dbReference type="AlphaFoldDB" id="A0A133VP53"/>
<dbReference type="SUPFAM" id="SSF54285">
    <property type="entry name" value="MoaD/ThiS"/>
    <property type="match status" value="1"/>
</dbReference>
<dbReference type="EMBL" id="LHYK01000006">
    <property type="protein sequence ID" value="KXB08226.1"/>
    <property type="molecule type" value="Genomic_DNA"/>
</dbReference>
<organism evidence="1 2">
    <name type="scientific">candidate division MSBL1 archaeon SCGC-AAA385D11</name>
    <dbReference type="NCBI Taxonomy" id="1698286"/>
    <lineage>
        <taxon>Archaea</taxon>
        <taxon>Methanobacteriati</taxon>
        <taxon>Methanobacteriota</taxon>
        <taxon>candidate division MSBL1</taxon>
    </lineage>
</organism>